<dbReference type="Gene3D" id="2.40.10.10">
    <property type="entry name" value="Trypsin-like serine proteases"/>
    <property type="match status" value="1"/>
</dbReference>
<dbReference type="EMBL" id="KQ242149">
    <property type="protein sequence ID" value="KNC80447.1"/>
    <property type="molecule type" value="Genomic_DNA"/>
</dbReference>
<dbReference type="PANTHER" id="PTHR24276:SF98">
    <property type="entry name" value="FI18310P1-RELATED"/>
    <property type="match status" value="1"/>
</dbReference>
<dbReference type="InterPro" id="IPR009003">
    <property type="entry name" value="Peptidase_S1_PA"/>
</dbReference>
<dbReference type="Pfam" id="PF00089">
    <property type="entry name" value="Trypsin"/>
    <property type="match status" value="1"/>
</dbReference>
<dbReference type="InterPro" id="IPR043504">
    <property type="entry name" value="Peptidase_S1_PA_chymotrypsin"/>
</dbReference>
<protein>
    <recommendedName>
        <fullName evidence="3">Peptidase S1 domain-containing protein</fullName>
    </recommendedName>
</protein>
<dbReference type="InterPro" id="IPR001314">
    <property type="entry name" value="Peptidase_S1A"/>
</dbReference>
<dbReference type="PROSITE" id="PS50240">
    <property type="entry name" value="TRYPSIN_DOM"/>
    <property type="match status" value="1"/>
</dbReference>
<dbReference type="InterPro" id="IPR050430">
    <property type="entry name" value="Peptidase_S1"/>
</dbReference>
<dbReference type="eggNOG" id="KOG3627">
    <property type="taxonomic scope" value="Eukaryota"/>
</dbReference>
<evidence type="ECO:0000256" key="1">
    <source>
        <dbReference type="ARBA" id="ARBA00007664"/>
    </source>
</evidence>
<sequence length="147" mass="15893">MRASCIHTPVFVISFRCGGALVAPEWVITSGHCLHEVDRACIGGTDLLQPSQFKCVALDGEYLHADYDAASYMNDLAFVRLSTPVTNEPAKLSLESVYDSPGDFGVVVGWGVTSTGIASHTLKRLDVEWSNQVGFKILGSGNLDFRV</sequence>
<organism evidence="4 5">
    <name type="scientific">Sphaeroforma arctica JP610</name>
    <dbReference type="NCBI Taxonomy" id="667725"/>
    <lineage>
        <taxon>Eukaryota</taxon>
        <taxon>Ichthyosporea</taxon>
        <taxon>Ichthyophonida</taxon>
        <taxon>Sphaeroforma</taxon>
    </lineage>
</organism>
<dbReference type="Proteomes" id="UP000054560">
    <property type="component" value="Unassembled WGS sequence"/>
</dbReference>
<dbReference type="AlphaFoldDB" id="A0A0L0FUE2"/>
<evidence type="ECO:0000313" key="5">
    <source>
        <dbReference type="Proteomes" id="UP000054560"/>
    </source>
</evidence>
<comment type="similarity">
    <text evidence="1">Belongs to the peptidase S1 family.</text>
</comment>
<dbReference type="RefSeq" id="XP_014154349.1">
    <property type="nucleotide sequence ID" value="XM_014298874.1"/>
</dbReference>
<accession>A0A0L0FUE2</accession>
<dbReference type="PANTHER" id="PTHR24276">
    <property type="entry name" value="POLYSERASE-RELATED"/>
    <property type="match status" value="1"/>
</dbReference>
<keyword evidence="2" id="KW-1015">Disulfide bond</keyword>
<evidence type="ECO:0000256" key="2">
    <source>
        <dbReference type="ARBA" id="ARBA00023157"/>
    </source>
</evidence>
<proteinExistence type="inferred from homology"/>
<dbReference type="GeneID" id="25907688"/>
<dbReference type="InterPro" id="IPR001254">
    <property type="entry name" value="Trypsin_dom"/>
</dbReference>
<evidence type="ECO:0000313" key="4">
    <source>
        <dbReference type="EMBL" id="KNC80447.1"/>
    </source>
</evidence>
<keyword evidence="5" id="KW-1185">Reference proteome</keyword>
<evidence type="ECO:0000259" key="3">
    <source>
        <dbReference type="PROSITE" id="PS50240"/>
    </source>
</evidence>
<dbReference type="SUPFAM" id="SSF50494">
    <property type="entry name" value="Trypsin-like serine proteases"/>
    <property type="match status" value="1"/>
</dbReference>
<name>A0A0L0FUE2_9EUKA</name>
<dbReference type="STRING" id="667725.A0A0L0FUE2"/>
<dbReference type="GO" id="GO:0006508">
    <property type="term" value="P:proteolysis"/>
    <property type="evidence" value="ECO:0007669"/>
    <property type="project" value="InterPro"/>
</dbReference>
<reference evidence="4 5" key="1">
    <citation type="submission" date="2011-02" db="EMBL/GenBank/DDBJ databases">
        <title>The Genome Sequence of Sphaeroforma arctica JP610.</title>
        <authorList>
            <consortium name="The Broad Institute Genome Sequencing Platform"/>
            <person name="Russ C."/>
            <person name="Cuomo C."/>
            <person name="Young S.K."/>
            <person name="Zeng Q."/>
            <person name="Gargeya S."/>
            <person name="Alvarado L."/>
            <person name="Berlin A."/>
            <person name="Chapman S.B."/>
            <person name="Chen Z."/>
            <person name="Freedman E."/>
            <person name="Gellesch M."/>
            <person name="Goldberg J."/>
            <person name="Griggs A."/>
            <person name="Gujja S."/>
            <person name="Heilman E."/>
            <person name="Heiman D."/>
            <person name="Howarth C."/>
            <person name="Mehta T."/>
            <person name="Neiman D."/>
            <person name="Pearson M."/>
            <person name="Roberts A."/>
            <person name="Saif S."/>
            <person name="Shea T."/>
            <person name="Shenoy N."/>
            <person name="Sisk P."/>
            <person name="Stolte C."/>
            <person name="Sykes S."/>
            <person name="White J."/>
            <person name="Yandava C."/>
            <person name="Burger G."/>
            <person name="Gray M.W."/>
            <person name="Holland P.W.H."/>
            <person name="King N."/>
            <person name="Lang F.B.F."/>
            <person name="Roger A.J."/>
            <person name="Ruiz-Trillo I."/>
            <person name="Haas B."/>
            <person name="Nusbaum C."/>
            <person name="Birren B."/>
        </authorList>
    </citation>
    <scope>NUCLEOTIDE SEQUENCE [LARGE SCALE GENOMIC DNA]</scope>
    <source>
        <strain evidence="4 5">JP610</strain>
    </source>
</reference>
<feature type="domain" description="Peptidase S1" evidence="3">
    <location>
        <begin position="1"/>
        <end position="147"/>
    </location>
</feature>
<dbReference type="GO" id="GO:0004252">
    <property type="term" value="F:serine-type endopeptidase activity"/>
    <property type="evidence" value="ECO:0007669"/>
    <property type="project" value="InterPro"/>
</dbReference>
<dbReference type="PRINTS" id="PR00722">
    <property type="entry name" value="CHYMOTRYPSIN"/>
</dbReference>
<dbReference type="OrthoDB" id="10002959at2759"/>
<gene>
    <name evidence="4" type="ORF">SARC_07184</name>
</gene>